<gene>
    <name evidence="4" type="ORF">METZ01_LOCUS365315</name>
</gene>
<protein>
    <submittedName>
        <fullName evidence="4">Uncharacterized protein</fullName>
    </submittedName>
</protein>
<dbReference type="SUPFAM" id="SSF56796">
    <property type="entry name" value="Dehydroquinate synthase-like"/>
    <property type="match status" value="1"/>
</dbReference>
<keyword evidence="2" id="KW-0560">Oxidoreductase</keyword>
<dbReference type="GO" id="GO:0046872">
    <property type="term" value="F:metal ion binding"/>
    <property type="evidence" value="ECO:0007669"/>
    <property type="project" value="UniProtKB-KW"/>
</dbReference>
<dbReference type="PANTHER" id="PTHR43616:SF5">
    <property type="entry name" value="GLYCEROL DEHYDROGENASE 1"/>
    <property type="match status" value="1"/>
</dbReference>
<accession>A0A382SU61</accession>
<feature type="non-terminal residue" evidence="4">
    <location>
        <position position="1"/>
    </location>
</feature>
<sequence>SNKKLFQVPTSMSVNAAFGHRFASRIDGNINYIGWTVPEAIYVDYDIIKKAPKIFNRSGICEIMCYHTAHLDWKYADKIGKCESKWPYDQNAVDEAQSVLDYMLEGIDDIKEVNDQGIRRLMNANSWGGPAFHNFGWNPRPIEGTDHFVFYSLEYHTKRPYVHGQPVNMGVYVGSLLHDSKADEMIDYIIRAGVDIRPESMDITWEDMGNALIKMKEYINKIGLWHSIAHDKTIDENFVADLKLKIEKKYSNFKE</sequence>
<dbReference type="InterPro" id="IPR016205">
    <property type="entry name" value="Glycerol_DH"/>
</dbReference>
<keyword evidence="1" id="KW-0479">Metal-binding</keyword>
<name>A0A382SU61_9ZZZZ</name>
<evidence type="ECO:0000256" key="1">
    <source>
        <dbReference type="ARBA" id="ARBA00022723"/>
    </source>
</evidence>
<dbReference type="PANTHER" id="PTHR43616">
    <property type="entry name" value="GLYCEROL DEHYDROGENASE"/>
    <property type="match status" value="1"/>
</dbReference>
<proteinExistence type="predicted"/>
<organism evidence="4">
    <name type="scientific">marine metagenome</name>
    <dbReference type="NCBI Taxonomy" id="408172"/>
    <lineage>
        <taxon>unclassified sequences</taxon>
        <taxon>metagenomes</taxon>
        <taxon>ecological metagenomes</taxon>
    </lineage>
</organism>
<keyword evidence="3" id="KW-0520">NAD</keyword>
<dbReference type="EMBL" id="UINC01131014">
    <property type="protein sequence ID" value="SVD12461.1"/>
    <property type="molecule type" value="Genomic_DNA"/>
</dbReference>
<evidence type="ECO:0000313" key="4">
    <source>
        <dbReference type="EMBL" id="SVD12461.1"/>
    </source>
</evidence>
<dbReference type="Gene3D" id="1.20.1090.10">
    <property type="entry name" value="Dehydroquinate synthase-like - alpha domain"/>
    <property type="match status" value="1"/>
</dbReference>
<dbReference type="GO" id="GO:0005829">
    <property type="term" value="C:cytosol"/>
    <property type="evidence" value="ECO:0007669"/>
    <property type="project" value="TreeGrafter"/>
</dbReference>
<reference evidence="4" key="1">
    <citation type="submission" date="2018-05" db="EMBL/GenBank/DDBJ databases">
        <authorList>
            <person name="Lanie J.A."/>
            <person name="Ng W.-L."/>
            <person name="Kazmierczak K.M."/>
            <person name="Andrzejewski T.M."/>
            <person name="Davidsen T.M."/>
            <person name="Wayne K.J."/>
            <person name="Tettelin H."/>
            <person name="Glass J.I."/>
            <person name="Rusch D."/>
            <person name="Podicherti R."/>
            <person name="Tsui H.-C.T."/>
            <person name="Winkler M.E."/>
        </authorList>
    </citation>
    <scope>NUCLEOTIDE SEQUENCE</scope>
</reference>
<evidence type="ECO:0000256" key="2">
    <source>
        <dbReference type="ARBA" id="ARBA00023002"/>
    </source>
</evidence>
<dbReference type="AlphaFoldDB" id="A0A382SU61"/>
<dbReference type="GO" id="GO:0016614">
    <property type="term" value="F:oxidoreductase activity, acting on CH-OH group of donors"/>
    <property type="evidence" value="ECO:0007669"/>
    <property type="project" value="InterPro"/>
</dbReference>
<evidence type="ECO:0000256" key="3">
    <source>
        <dbReference type="ARBA" id="ARBA00023027"/>
    </source>
</evidence>